<sequence>MGEDIDDEVVTVLSTEECWAALRADEFGRLAYALGDEVGLVPVNYAVDDAGRDGPTLLFRTAEGSKLLGVLLHPQVVFEIDRYDEHEASSVIVRGRARRLEEDEAHRAEQLPLRPWVPTLKYDVVEIVPEQLSGRRFVLERPWLHARLDA</sequence>
<protein>
    <submittedName>
        <fullName evidence="1">Nitroimidazol reductase NimA-like FMN-containing flavoprotein (Pyridoxamine 5'-phosphate oxidase superfamily)</fullName>
    </submittedName>
</protein>
<comment type="caution">
    <text evidence="1">The sequence shown here is derived from an EMBL/GenBank/DDBJ whole genome shotgun (WGS) entry which is preliminary data.</text>
</comment>
<dbReference type="InterPro" id="IPR024747">
    <property type="entry name" value="Pyridox_Oxase-rel"/>
</dbReference>
<dbReference type="InterPro" id="IPR012349">
    <property type="entry name" value="Split_barrel_FMN-bd"/>
</dbReference>
<dbReference type="Gene3D" id="2.30.110.10">
    <property type="entry name" value="Electron Transport, Fmn-binding Protein, Chain A"/>
    <property type="match status" value="1"/>
</dbReference>
<reference evidence="1 2" key="1">
    <citation type="submission" date="2023-07" db="EMBL/GenBank/DDBJ databases">
        <title>Sequencing the genomes of 1000 actinobacteria strains.</title>
        <authorList>
            <person name="Klenk H.-P."/>
        </authorList>
    </citation>
    <scope>NUCLEOTIDE SEQUENCE [LARGE SCALE GENOMIC DNA]</scope>
    <source>
        <strain evidence="1 2">DSM 19426</strain>
    </source>
</reference>
<evidence type="ECO:0000313" key="1">
    <source>
        <dbReference type="EMBL" id="MDR7363499.1"/>
    </source>
</evidence>
<organism evidence="1 2">
    <name type="scientific">Nocardioides marmoribigeumensis</name>
    <dbReference type="NCBI Taxonomy" id="433649"/>
    <lineage>
        <taxon>Bacteria</taxon>
        <taxon>Bacillati</taxon>
        <taxon>Actinomycetota</taxon>
        <taxon>Actinomycetes</taxon>
        <taxon>Propionibacteriales</taxon>
        <taxon>Nocardioidaceae</taxon>
        <taxon>Nocardioides</taxon>
    </lineage>
</organism>
<evidence type="ECO:0000313" key="2">
    <source>
        <dbReference type="Proteomes" id="UP001183648"/>
    </source>
</evidence>
<gene>
    <name evidence="1" type="ORF">J2S63_003052</name>
</gene>
<dbReference type="EMBL" id="JAVDYG010000001">
    <property type="protein sequence ID" value="MDR7363499.1"/>
    <property type="molecule type" value="Genomic_DNA"/>
</dbReference>
<keyword evidence="2" id="KW-1185">Reference proteome</keyword>
<dbReference type="RefSeq" id="WP_310303968.1">
    <property type="nucleotide sequence ID" value="NZ_BAAAPS010000003.1"/>
</dbReference>
<dbReference type="Pfam" id="PF12900">
    <property type="entry name" value="Pyridox_ox_2"/>
    <property type="match status" value="1"/>
</dbReference>
<dbReference type="SUPFAM" id="SSF50475">
    <property type="entry name" value="FMN-binding split barrel"/>
    <property type="match status" value="1"/>
</dbReference>
<proteinExistence type="predicted"/>
<dbReference type="Proteomes" id="UP001183648">
    <property type="component" value="Unassembled WGS sequence"/>
</dbReference>
<accession>A0ABU2BYM1</accession>
<name>A0ABU2BYM1_9ACTN</name>